<keyword evidence="3" id="KW-0804">Transcription</keyword>
<dbReference type="InterPro" id="IPR001647">
    <property type="entry name" value="HTH_TetR"/>
</dbReference>
<evidence type="ECO:0000313" key="7">
    <source>
        <dbReference type="Proteomes" id="UP001206895"/>
    </source>
</evidence>
<name>A0ABT1HHK7_9NOCA</name>
<feature type="domain" description="HTH tetR-type" evidence="5">
    <location>
        <begin position="213"/>
        <end position="273"/>
    </location>
</feature>
<reference evidence="6 7" key="1">
    <citation type="submission" date="2022-06" db="EMBL/GenBank/DDBJ databases">
        <title>Genomic Encyclopedia of Archaeal and Bacterial Type Strains, Phase II (KMG-II): from individual species to whole genera.</title>
        <authorList>
            <person name="Goeker M."/>
        </authorList>
    </citation>
    <scope>NUCLEOTIDE SEQUENCE [LARGE SCALE GENOMIC DNA]</scope>
    <source>
        <strain evidence="6 7">DSM 44693</strain>
    </source>
</reference>
<dbReference type="SUPFAM" id="SSF46689">
    <property type="entry name" value="Homeodomain-like"/>
    <property type="match status" value="2"/>
</dbReference>
<dbReference type="InterPro" id="IPR050109">
    <property type="entry name" value="HTH-type_TetR-like_transc_reg"/>
</dbReference>
<protein>
    <submittedName>
        <fullName evidence="6">Transcriptional regulator, TetR family</fullName>
    </submittedName>
</protein>
<dbReference type="EMBL" id="JAMTCJ010000003">
    <property type="protein sequence ID" value="MCP2177727.1"/>
    <property type="molecule type" value="Genomic_DNA"/>
</dbReference>
<dbReference type="Gene3D" id="1.10.10.60">
    <property type="entry name" value="Homeodomain-like"/>
    <property type="match status" value="2"/>
</dbReference>
<feature type="DNA-binding region" description="H-T-H motif" evidence="4">
    <location>
        <begin position="236"/>
        <end position="255"/>
    </location>
</feature>
<feature type="domain" description="HTH tetR-type" evidence="5">
    <location>
        <begin position="11"/>
        <end position="71"/>
    </location>
</feature>
<keyword evidence="7" id="KW-1185">Reference proteome</keyword>
<dbReference type="PROSITE" id="PS50977">
    <property type="entry name" value="HTH_TETR_2"/>
    <property type="match status" value="2"/>
</dbReference>
<accession>A0ABT1HHK7</accession>
<evidence type="ECO:0000256" key="1">
    <source>
        <dbReference type="ARBA" id="ARBA00023015"/>
    </source>
</evidence>
<evidence type="ECO:0000256" key="3">
    <source>
        <dbReference type="ARBA" id="ARBA00023163"/>
    </source>
</evidence>
<proteinExistence type="predicted"/>
<feature type="DNA-binding region" description="H-T-H motif" evidence="4">
    <location>
        <begin position="34"/>
        <end position="53"/>
    </location>
</feature>
<dbReference type="PRINTS" id="PR00455">
    <property type="entry name" value="HTHTETR"/>
</dbReference>
<keyword evidence="2 4" id="KW-0238">DNA-binding</keyword>
<sequence length="394" mass="43215">MTEPVQRRRPRDRRAQIERVAALEFADRGFLAASVDEIGAAVDVSGAALYRHFPSKYALFRHVIDTYTDVFCAALESAVSDADAPPRDRVDAILRSALRVSVDRRDSGSMFRWEQRFLEPADRRRVRDRLNHALLPMRTAAAEFLAGLDADEIELRCIGAIAVMGSVTAHRTRLAVGEIEGVLLPAAWRVLDRRADAGGLAPVSHTSAATLGTDRENTILVHAVDLFFERGFHAVAMADVAAASAIAPSGIYRYFANKDELLYRAFLRAGDLNAEAIAEASAVADDPSAALDALCAAYIGLCFSGSRLMTLYFREAGSLPADSRRRLAAVQRRQVDDYVRLLRAVEPAVTVARARFLVHAGIAVIFDVGRSRRFTLAADFQHLTHALFTAVLRP</sequence>
<organism evidence="6 7">
    <name type="scientific">Williamsia maris</name>
    <dbReference type="NCBI Taxonomy" id="72806"/>
    <lineage>
        <taxon>Bacteria</taxon>
        <taxon>Bacillati</taxon>
        <taxon>Actinomycetota</taxon>
        <taxon>Actinomycetes</taxon>
        <taxon>Mycobacteriales</taxon>
        <taxon>Nocardiaceae</taxon>
        <taxon>Williamsia</taxon>
    </lineage>
</organism>
<dbReference type="InterPro" id="IPR009057">
    <property type="entry name" value="Homeodomain-like_sf"/>
</dbReference>
<dbReference type="PROSITE" id="PS01081">
    <property type="entry name" value="HTH_TETR_1"/>
    <property type="match status" value="1"/>
</dbReference>
<comment type="caution">
    <text evidence="6">The sequence shown here is derived from an EMBL/GenBank/DDBJ whole genome shotgun (WGS) entry which is preliminary data.</text>
</comment>
<dbReference type="InterPro" id="IPR023772">
    <property type="entry name" value="DNA-bd_HTH_TetR-type_CS"/>
</dbReference>
<evidence type="ECO:0000256" key="2">
    <source>
        <dbReference type="ARBA" id="ARBA00023125"/>
    </source>
</evidence>
<dbReference type="Pfam" id="PF00440">
    <property type="entry name" value="TetR_N"/>
    <property type="match status" value="2"/>
</dbReference>
<gene>
    <name evidence="6" type="ORF">LX13_003555</name>
</gene>
<evidence type="ECO:0000256" key="4">
    <source>
        <dbReference type="PROSITE-ProRule" id="PRU00335"/>
    </source>
</evidence>
<dbReference type="Proteomes" id="UP001206895">
    <property type="component" value="Unassembled WGS sequence"/>
</dbReference>
<evidence type="ECO:0000313" key="6">
    <source>
        <dbReference type="EMBL" id="MCP2177727.1"/>
    </source>
</evidence>
<keyword evidence="1" id="KW-0805">Transcription regulation</keyword>
<dbReference type="Gene3D" id="1.10.357.10">
    <property type="entry name" value="Tetracycline Repressor, domain 2"/>
    <property type="match status" value="2"/>
</dbReference>
<dbReference type="PANTHER" id="PTHR30055">
    <property type="entry name" value="HTH-TYPE TRANSCRIPTIONAL REGULATOR RUTR"/>
    <property type="match status" value="1"/>
</dbReference>
<dbReference type="PANTHER" id="PTHR30055:SF234">
    <property type="entry name" value="HTH-TYPE TRANSCRIPTIONAL REGULATOR BETI"/>
    <property type="match status" value="1"/>
</dbReference>
<dbReference type="RefSeq" id="WP_253662613.1">
    <property type="nucleotide sequence ID" value="NZ_JAMTCJ010000003.1"/>
</dbReference>
<evidence type="ECO:0000259" key="5">
    <source>
        <dbReference type="PROSITE" id="PS50977"/>
    </source>
</evidence>